<reference evidence="1" key="2">
    <citation type="submission" date="2022-06" db="UniProtKB">
        <authorList>
            <consortium name="EnsemblMetazoa"/>
        </authorList>
    </citation>
    <scope>IDENTIFICATION</scope>
    <source>
        <strain evidence="1">p50T (Dazao)</strain>
    </source>
</reference>
<name>A0A8R2QVV3_BOMMO</name>
<reference evidence="2" key="1">
    <citation type="journal article" date="2008" name="Insect Biochem. Mol. Biol.">
        <title>The genome of a lepidopteran model insect, the silkworm Bombyx mori.</title>
        <authorList>
            <consortium name="International Silkworm Genome Consortium"/>
        </authorList>
    </citation>
    <scope>NUCLEOTIDE SEQUENCE [LARGE SCALE GENOMIC DNA]</scope>
    <source>
        <strain evidence="2">p50T</strain>
    </source>
</reference>
<dbReference type="InterPro" id="IPR008042">
    <property type="entry name" value="Retrotrans_Pao"/>
</dbReference>
<dbReference type="InterPro" id="IPR043502">
    <property type="entry name" value="DNA/RNA_pol_sf"/>
</dbReference>
<dbReference type="Pfam" id="PF05380">
    <property type="entry name" value="Peptidase_A17"/>
    <property type="match status" value="1"/>
</dbReference>
<dbReference type="CDD" id="cd01644">
    <property type="entry name" value="RT_pepA17"/>
    <property type="match status" value="1"/>
</dbReference>
<dbReference type="Gene3D" id="3.10.10.10">
    <property type="entry name" value="HIV Type 1 Reverse Transcriptase, subunit A, domain 1"/>
    <property type="match status" value="1"/>
</dbReference>
<sequence length="642" mass="73061">MCMLSSESKVDDLIKSFWETESLVADLPKNPDDVITEQMFVNDYKRDSAGRYIVKYPFKPDSELGNSRQIAIKRYQNLERKLSRLPDLRKEYKKFMDEYASLGHMICVGEVSEVESGYVIPHHCVHKPDSSSTRLRVVFDASCQTSNNKSLNSVLYTGPKLQADLVELLIRFRLRKISLCGDISKMYRCILIDESQRKYQHILWRDSPSEPIKVYELCTVTYGVASSPFLAIRTLQQLAADEGARFLEASRALREGFFVDDLIWSVDNLEEALKIQQQLVELLRLGGFELRKWSSNSDQLLKELPSDQVEPPVQFDDGKTMSIKILGLHWLPKEDAFSFRTTHTVDNITKRSVLSQIAKLYDPLGYVAPCIFLAKNFMQKLWCAQLGWDDTLPKLLLDEWSMFSSQIPLLSKLKHDRHVFVQNHTVSQVVGFCDASTAGFAAVVYIRSQDVQGNVNVSLLLSKSKVAPLKTVSIPRLELMAAHLLSKTLRYVIDILAKEVEIGEVLAFTDSSVALTWINTPAFKLKTFVANRVAKINESSTEVQWFHVNGTDNPADVCSRGATPADLLLIADQWFRGPRWLYEPPHTWPVRSITEFKGEPLELKPLKENTLLSETSNVNTDFYSIILKFSNFNKVLRGVTDL</sequence>
<keyword evidence="2" id="KW-1185">Reference proteome</keyword>
<evidence type="ECO:0000313" key="1">
    <source>
        <dbReference type="EnsemblMetazoa" id="XP_037870092.1"/>
    </source>
</evidence>
<dbReference type="InterPro" id="IPR043128">
    <property type="entry name" value="Rev_trsase/Diguanyl_cyclase"/>
</dbReference>
<dbReference type="PANTHER" id="PTHR47331">
    <property type="entry name" value="PHD-TYPE DOMAIN-CONTAINING PROTEIN"/>
    <property type="match status" value="1"/>
</dbReference>
<organism evidence="1 2">
    <name type="scientific">Bombyx mori</name>
    <name type="common">Silk moth</name>
    <dbReference type="NCBI Taxonomy" id="7091"/>
    <lineage>
        <taxon>Eukaryota</taxon>
        <taxon>Metazoa</taxon>
        <taxon>Ecdysozoa</taxon>
        <taxon>Arthropoda</taxon>
        <taxon>Hexapoda</taxon>
        <taxon>Insecta</taxon>
        <taxon>Pterygota</taxon>
        <taxon>Neoptera</taxon>
        <taxon>Endopterygota</taxon>
        <taxon>Lepidoptera</taxon>
        <taxon>Glossata</taxon>
        <taxon>Ditrysia</taxon>
        <taxon>Bombycoidea</taxon>
        <taxon>Bombycidae</taxon>
        <taxon>Bombycinae</taxon>
        <taxon>Bombyx</taxon>
    </lineage>
</organism>
<dbReference type="GO" id="GO:0071897">
    <property type="term" value="P:DNA biosynthetic process"/>
    <property type="evidence" value="ECO:0007669"/>
    <property type="project" value="UniProtKB-ARBA"/>
</dbReference>
<proteinExistence type="predicted"/>
<dbReference type="EnsemblMetazoa" id="XM_038014164.1">
    <property type="protein sequence ID" value="XP_037870092.1"/>
    <property type="gene ID" value="LOC119629164"/>
</dbReference>
<dbReference type="SUPFAM" id="SSF56672">
    <property type="entry name" value="DNA/RNA polymerases"/>
    <property type="match status" value="1"/>
</dbReference>
<evidence type="ECO:0000313" key="2">
    <source>
        <dbReference type="Proteomes" id="UP000005204"/>
    </source>
</evidence>
<dbReference type="Proteomes" id="UP000005204">
    <property type="component" value="Unassembled WGS sequence"/>
</dbReference>
<dbReference type="AlphaFoldDB" id="A0A8R2QVV3"/>
<dbReference type="Gene3D" id="3.30.70.270">
    <property type="match status" value="1"/>
</dbReference>
<protein>
    <submittedName>
        <fullName evidence="1">Uncharacterized protein</fullName>
    </submittedName>
</protein>
<dbReference type="PANTHER" id="PTHR47331:SF4">
    <property type="entry name" value="PEPTIDASE S1 DOMAIN-CONTAINING PROTEIN"/>
    <property type="match status" value="1"/>
</dbReference>
<accession>A0A8R2QVV3</accession>